<comment type="function">
    <text evidence="16">In addition to polymerase activity, this DNA polymerase exhibits 3'-5' and 5'-3' exonuclease activity.</text>
</comment>
<dbReference type="SMART" id="SM00475">
    <property type="entry name" value="53EXOc"/>
    <property type="match status" value="1"/>
</dbReference>
<dbReference type="InterPro" id="IPR020046">
    <property type="entry name" value="5-3_exonucl_a-hlix_arch_N"/>
</dbReference>
<dbReference type="PANTHER" id="PTHR10133:SF27">
    <property type="entry name" value="DNA POLYMERASE NU"/>
    <property type="match status" value="1"/>
</dbReference>
<evidence type="ECO:0000256" key="3">
    <source>
        <dbReference type="ARBA" id="ARBA00020311"/>
    </source>
</evidence>
<dbReference type="OrthoDB" id="9806424at2"/>
<dbReference type="AlphaFoldDB" id="A0A2P7MV76"/>
<keyword evidence="8 16" id="KW-0227">DNA damage</keyword>
<dbReference type="SUPFAM" id="SSF47807">
    <property type="entry name" value="5' to 3' exonuclease, C-terminal subdomain"/>
    <property type="match status" value="1"/>
</dbReference>
<dbReference type="Pfam" id="PF01367">
    <property type="entry name" value="5_3_exonuc"/>
    <property type="match status" value="1"/>
</dbReference>
<dbReference type="InterPro" id="IPR036397">
    <property type="entry name" value="RNaseH_sf"/>
</dbReference>
<evidence type="ECO:0000259" key="18">
    <source>
        <dbReference type="SMART" id="SM00474"/>
    </source>
</evidence>
<dbReference type="CDD" id="cd06139">
    <property type="entry name" value="DNA_polA_I_Ecoli_like_exo"/>
    <property type="match status" value="1"/>
</dbReference>
<evidence type="ECO:0000259" key="19">
    <source>
        <dbReference type="SMART" id="SM00475"/>
    </source>
</evidence>
<dbReference type="NCBIfam" id="TIGR00593">
    <property type="entry name" value="pola"/>
    <property type="match status" value="1"/>
</dbReference>
<evidence type="ECO:0000256" key="1">
    <source>
        <dbReference type="ARBA" id="ARBA00007705"/>
    </source>
</evidence>
<dbReference type="GO" id="GO:0003887">
    <property type="term" value="F:DNA-directed DNA polymerase activity"/>
    <property type="evidence" value="ECO:0007669"/>
    <property type="project" value="UniProtKB-UniRule"/>
</dbReference>
<evidence type="ECO:0000256" key="9">
    <source>
        <dbReference type="ARBA" id="ARBA00022801"/>
    </source>
</evidence>
<dbReference type="Proteomes" id="UP000243002">
    <property type="component" value="Unassembled WGS sequence"/>
</dbReference>
<proteinExistence type="inferred from homology"/>
<keyword evidence="10 16" id="KW-0269">Exonuclease</keyword>
<dbReference type="EMBL" id="PXXO01000007">
    <property type="protein sequence ID" value="PSJ05140.1"/>
    <property type="molecule type" value="Genomic_DNA"/>
</dbReference>
<evidence type="ECO:0000256" key="15">
    <source>
        <dbReference type="NCBIfam" id="TIGR00593"/>
    </source>
</evidence>
<dbReference type="InterPro" id="IPR012337">
    <property type="entry name" value="RNaseH-like_sf"/>
</dbReference>
<organism evidence="21 22">
    <name type="scientific">Cyanobium usitatum str. Tous</name>
    <dbReference type="NCBI Taxonomy" id="2116684"/>
    <lineage>
        <taxon>Bacteria</taxon>
        <taxon>Bacillati</taxon>
        <taxon>Cyanobacteriota</taxon>
        <taxon>Cyanophyceae</taxon>
        <taxon>Synechococcales</taxon>
        <taxon>Prochlorococcaceae</taxon>
        <taxon>Cyanobium</taxon>
    </lineage>
</organism>
<feature type="domain" description="5'-3' exonuclease" evidence="19">
    <location>
        <begin position="5"/>
        <end position="290"/>
    </location>
</feature>
<dbReference type="CDD" id="cd09898">
    <property type="entry name" value="H3TH_53EXO"/>
    <property type="match status" value="1"/>
</dbReference>
<dbReference type="FunFam" id="1.10.150.20:FF:000003">
    <property type="entry name" value="DNA polymerase I"/>
    <property type="match status" value="1"/>
</dbReference>
<evidence type="ECO:0000256" key="6">
    <source>
        <dbReference type="ARBA" id="ARBA00022705"/>
    </source>
</evidence>
<dbReference type="SMART" id="SM00474">
    <property type="entry name" value="35EXOc"/>
    <property type="match status" value="1"/>
</dbReference>
<keyword evidence="11 16" id="KW-0239">DNA-directed DNA polymerase</keyword>
<dbReference type="SUPFAM" id="SSF56672">
    <property type="entry name" value="DNA/RNA polymerases"/>
    <property type="match status" value="1"/>
</dbReference>
<dbReference type="Pfam" id="PF02739">
    <property type="entry name" value="5_3_exonuc_N"/>
    <property type="match status" value="1"/>
</dbReference>
<dbReference type="GO" id="GO:0008409">
    <property type="term" value="F:5'-3' exonuclease activity"/>
    <property type="evidence" value="ECO:0007669"/>
    <property type="project" value="UniProtKB-UniRule"/>
</dbReference>
<dbReference type="InterPro" id="IPR043502">
    <property type="entry name" value="DNA/RNA_pol_sf"/>
</dbReference>
<evidence type="ECO:0000313" key="21">
    <source>
        <dbReference type="EMBL" id="PSJ05140.1"/>
    </source>
</evidence>
<dbReference type="InterPro" id="IPR020045">
    <property type="entry name" value="DNA_polI_H3TH"/>
</dbReference>
<keyword evidence="12 16" id="KW-0238">DNA-binding</keyword>
<dbReference type="GO" id="GO:0006302">
    <property type="term" value="P:double-strand break repair"/>
    <property type="evidence" value="ECO:0007669"/>
    <property type="project" value="TreeGrafter"/>
</dbReference>
<comment type="similarity">
    <text evidence="1 16">Belongs to the DNA polymerase type-A family.</text>
</comment>
<sequence length="1024" mass="110224">MAPGTKPLLLLIDGHSLAFRSFYAFAKGGDGGLSTKAGVPTSVTYGFLKALLDNCKGLKPNGLVVAFDTAEPTFRHEADAAYKAHRDVAPEHFFADLANLQQILAESLDIPLAMAPGFEADDVLGTLANRAANAGWRVRILSGDRDLFQLVDDERDIAVLYMGGGPYAKNSGPSEIRREGVIAKLGVTPEEVVDLKALTGDSSDNIPGVKGVGPKTAISLLKEFEHVDGIYAALEALEQAGPKAKDPKGVLKGALIDKLRVDKDNAYRSRMLAEILIDIPLPSEPRLELGAVQAEALASSLEELELYSLVKQVPNFAQLFSAVPPQSSEGSSPASGTPSPATAQTATSGSPEATPPEEAPALPALQPQLITSPEALAALVQRLNGCTDPGRPVALDTETTSLNPFQAELVGVGVAWGDGPGELAYIPIGHHLPEQHPAQQSQASGDIQELLKIPSGTSTESAPGGCTDVQPPQQIQQLPLAAVLTALAPWLASASHPKALQNAKYDRLILLRHGLPLEGVVMDTMLADYLRDAGDKHGLDAMAERNFGFSPTSYSELVPKGANFAAVAIDAAALYCGMDVHLTWRLAQLLRRELTAMGAALPELLDQLELPLEPVLALMEATGIRIDTAYLGELSAELKITLDRLEGEAKAAAGVDFNLASPKQLGELLFDTLGLDRKKSRKTKTGWSTDATVLEKLETDHPVVPLVLEHRTLSKLKSTYVDALPALMEPETGRVHTDFNQAVTATGRLSSSNPNLQNIPIRTEFSRRIRKAFLPEAGWSLISADYSQIELRILAHLSGEEVLVEAYRTGDDVHALTARLLLEKDTVTPDERRLGKTINFGVIYGMGAQRFARETGVSQADAKEFLGKYKQRYPKVFAFLELQERLALSRGYVETILGRRRPFHFDPNGLGRLLGKDPLEIDLEVARRGGMEAQQLRAAANAPIQGSSADIIKLAMVQLHRELQAAQVPARLLLQVHDELVLEAAPEALDQVLTLTRETMERAVALTVPLVVETGVGPNWMDAK</sequence>
<gene>
    <name evidence="16" type="primary">polA</name>
    <name evidence="21" type="ORF">C7K55_07275</name>
</gene>
<keyword evidence="9 16" id="KW-0378">Hydrolase</keyword>
<dbReference type="GO" id="GO:0003677">
    <property type="term" value="F:DNA binding"/>
    <property type="evidence" value="ECO:0007669"/>
    <property type="project" value="UniProtKB-UniRule"/>
</dbReference>
<dbReference type="Gene3D" id="3.40.50.1010">
    <property type="entry name" value="5'-nuclease"/>
    <property type="match status" value="1"/>
</dbReference>
<dbReference type="Gene3D" id="1.10.150.20">
    <property type="entry name" value="5' to 3' exonuclease, C-terminal subdomain"/>
    <property type="match status" value="2"/>
</dbReference>
<reference evidence="21 22" key="1">
    <citation type="journal article" date="2018" name="Environ. Microbiol.">
        <title>Ecological and genomic features of two widespread freshwater picocyanobacteria.</title>
        <authorList>
            <person name="Cabello-Yeves P.J."/>
            <person name="Picazo A."/>
            <person name="Camacho A."/>
            <person name="Callieri C."/>
            <person name="Rosselli R."/>
            <person name="Roda-Garcia J.J."/>
            <person name="Coutinho F.H."/>
            <person name="Rodriguez-Valera F."/>
        </authorList>
    </citation>
    <scope>NUCLEOTIDE SEQUENCE [LARGE SCALE GENOMIC DNA]</scope>
    <source>
        <strain evidence="21 22">Tous</strain>
    </source>
</reference>
<feature type="domain" description="DNA-directed DNA polymerase family A palm" evidence="20">
    <location>
        <begin position="766"/>
        <end position="988"/>
    </location>
</feature>
<dbReference type="SMART" id="SM00279">
    <property type="entry name" value="HhH2"/>
    <property type="match status" value="1"/>
</dbReference>
<evidence type="ECO:0000256" key="12">
    <source>
        <dbReference type="ARBA" id="ARBA00023125"/>
    </source>
</evidence>
<dbReference type="InterPro" id="IPR001098">
    <property type="entry name" value="DNA-dir_DNA_pol_A_palm_dom"/>
</dbReference>
<keyword evidence="13 16" id="KW-0234">DNA repair</keyword>
<evidence type="ECO:0000256" key="11">
    <source>
        <dbReference type="ARBA" id="ARBA00022932"/>
    </source>
</evidence>
<dbReference type="GO" id="GO:0006261">
    <property type="term" value="P:DNA-templated DNA replication"/>
    <property type="evidence" value="ECO:0007669"/>
    <property type="project" value="UniProtKB-UniRule"/>
</dbReference>
<dbReference type="EC" id="2.7.7.7" evidence="2 15"/>
<dbReference type="InterPro" id="IPR029060">
    <property type="entry name" value="PIN-like_dom_sf"/>
</dbReference>
<dbReference type="SUPFAM" id="SSF53098">
    <property type="entry name" value="Ribonuclease H-like"/>
    <property type="match status" value="1"/>
</dbReference>
<dbReference type="SUPFAM" id="SSF88723">
    <property type="entry name" value="PIN domain-like"/>
    <property type="match status" value="1"/>
</dbReference>
<dbReference type="GO" id="GO:0008408">
    <property type="term" value="F:3'-5' exonuclease activity"/>
    <property type="evidence" value="ECO:0007669"/>
    <property type="project" value="UniProtKB-UniRule"/>
</dbReference>
<evidence type="ECO:0000313" key="22">
    <source>
        <dbReference type="Proteomes" id="UP000243002"/>
    </source>
</evidence>
<dbReference type="Pfam" id="PF01612">
    <property type="entry name" value="DNA_pol_A_exo1"/>
    <property type="match status" value="2"/>
</dbReference>
<evidence type="ECO:0000256" key="10">
    <source>
        <dbReference type="ARBA" id="ARBA00022839"/>
    </source>
</evidence>
<evidence type="ECO:0000256" key="14">
    <source>
        <dbReference type="ARBA" id="ARBA00049244"/>
    </source>
</evidence>
<protein>
    <recommendedName>
        <fullName evidence="3 15">DNA polymerase I</fullName>
        <ecNumber evidence="2 15">2.7.7.7</ecNumber>
    </recommendedName>
</protein>
<dbReference type="InterPro" id="IPR008918">
    <property type="entry name" value="HhH2"/>
</dbReference>
<keyword evidence="7" id="KW-0540">Nuclease</keyword>
<evidence type="ECO:0000256" key="8">
    <source>
        <dbReference type="ARBA" id="ARBA00022763"/>
    </source>
</evidence>
<dbReference type="Gene3D" id="1.20.1060.10">
    <property type="entry name" value="Taq DNA Polymerase, Chain T, domain 4"/>
    <property type="match status" value="1"/>
</dbReference>
<dbReference type="PRINTS" id="PR00868">
    <property type="entry name" value="DNAPOLI"/>
</dbReference>
<evidence type="ECO:0000256" key="16">
    <source>
        <dbReference type="RuleBase" id="RU004460"/>
    </source>
</evidence>
<dbReference type="CDD" id="cd08637">
    <property type="entry name" value="DNA_pol_A_pol_I_C"/>
    <property type="match status" value="1"/>
</dbReference>
<keyword evidence="6 16" id="KW-0235">DNA replication</keyword>
<feature type="compositionally biased region" description="Low complexity" evidence="17">
    <location>
        <begin position="324"/>
        <end position="352"/>
    </location>
</feature>
<name>A0A2P7MV76_9CYAN</name>
<evidence type="ECO:0000256" key="5">
    <source>
        <dbReference type="ARBA" id="ARBA00022695"/>
    </source>
</evidence>
<comment type="catalytic activity">
    <reaction evidence="14 16">
        <text>DNA(n) + a 2'-deoxyribonucleoside 5'-triphosphate = DNA(n+1) + diphosphate</text>
        <dbReference type="Rhea" id="RHEA:22508"/>
        <dbReference type="Rhea" id="RHEA-COMP:17339"/>
        <dbReference type="Rhea" id="RHEA-COMP:17340"/>
        <dbReference type="ChEBI" id="CHEBI:33019"/>
        <dbReference type="ChEBI" id="CHEBI:61560"/>
        <dbReference type="ChEBI" id="CHEBI:173112"/>
        <dbReference type="EC" id="2.7.7.7"/>
    </reaction>
</comment>
<dbReference type="RefSeq" id="WP_106502764.1">
    <property type="nucleotide sequence ID" value="NZ_PXXO01000007.1"/>
</dbReference>
<accession>A0A2P7MV76</accession>
<evidence type="ECO:0000256" key="7">
    <source>
        <dbReference type="ARBA" id="ARBA00022722"/>
    </source>
</evidence>
<dbReference type="NCBIfam" id="NF004397">
    <property type="entry name" value="PRK05755.1"/>
    <property type="match status" value="1"/>
</dbReference>
<dbReference type="InterPro" id="IPR036279">
    <property type="entry name" value="5-3_exonuclease_C_sf"/>
</dbReference>
<evidence type="ECO:0000256" key="2">
    <source>
        <dbReference type="ARBA" id="ARBA00012417"/>
    </source>
</evidence>
<keyword evidence="5 16" id="KW-0548">Nucleotidyltransferase</keyword>
<dbReference type="Pfam" id="PF00476">
    <property type="entry name" value="DNA_pol_A"/>
    <property type="match status" value="1"/>
</dbReference>
<comment type="caution">
    <text evidence="21">The sequence shown here is derived from an EMBL/GenBank/DDBJ whole genome shotgun (WGS) entry which is preliminary data.</text>
</comment>
<dbReference type="InterPro" id="IPR018320">
    <property type="entry name" value="DNA_polymerase_1"/>
</dbReference>
<dbReference type="InterPro" id="IPR002562">
    <property type="entry name" value="3'-5'_exonuclease_dom"/>
</dbReference>
<dbReference type="Gene3D" id="3.30.70.370">
    <property type="match status" value="1"/>
</dbReference>
<feature type="region of interest" description="Disordered" evidence="17">
    <location>
        <begin position="324"/>
        <end position="360"/>
    </location>
</feature>
<dbReference type="InterPro" id="IPR002298">
    <property type="entry name" value="DNA_polymerase_A"/>
</dbReference>
<dbReference type="CDD" id="cd09859">
    <property type="entry name" value="PIN_53EXO"/>
    <property type="match status" value="1"/>
</dbReference>
<dbReference type="Gene3D" id="3.30.420.10">
    <property type="entry name" value="Ribonuclease H-like superfamily/Ribonuclease H"/>
    <property type="match status" value="1"/>
</dbReference>
<dbReference type="InterPro" id="IPR002421">
    <property type="entry name" value="5-3_exonuclease"/>
</dbReference>
<evidence type="ECO:0000256" key="17">
    <source>
        <dbReference type="SAM" id="MobiDB-lite"/>
    </source>
</evidence>
<feature type="domain" description="3'-5' exonuclease" evidence="18">
    <location>
        <begin position="367"/>
        <end position="595"/>
    </location>
</feature>
<dbReference type="PANTHER" id="PTHR10133">
    <property type="entry name" value="DNA POLYMERASE I"/>
    <property type="match status" value="1"/>
</dbReference>
<dbReference type="FunFam" id="1.20.1060.10:FF:000001">
    <property type="entry name" value="DNA polymerase I"/>
    <property type="match status" value="1"/>
</dbReference>
<keyword evidence="4 16" id="KW-0808">Transferase</keyword>
<evidence type="ECO:0000256" key="13">
    <source>
        <dbReference type="ARBA" id="ARBA00023204"/>
    </source>
</evidence>
<evidence type="ECO:0000256" key="4">
    <source>
        <dbReference type="ARBA" id="ARBA00022679"/>
    </source>
</evidence>
<keyword evidence="22" id="KW-1185">Reference proteome</keyword>
<dbReference type="SMART" id="SM00482">
    <property type="entry name" value="POLAc"/>
    <property type="match status" value="1"/>
</dbReference>
<evidence type="ECO:0000259" key="20">
    <source>
        <dbReference type="SMART" id="SM00482"/>
    </source>
</evidence>